<dbReference type="PANTHER" id="PTHR43304:SF1">
    <property type="entry name" value="PAC DOMAIN-CONTAINING PROTEIN"/>
    <property type="match status" value="1"/>
</dbReference>
<organism evidence="11 12">
    <name type="scientific">Halosimplex aquaticum</name>
    <dbReference type="NCBI Taxonomy" id="3026162"/>
    <lineage>
        <taxon>Archaea</taxon>
        <taxon>Methanobacteriati</taxon>
        <taxon>Methanobacteriota</taxon>
        <taxon>Stenosarchaea group</taxon>
        <taxon>Halobacteria</taxon>
        <taxon>Halobacteriales</taxon>
        <taxon>Haloarculaceae</taxon>
        <taxon>Halosimplex</taxon>
    </lineage>
</organism>
<dbReference type="PROSITE" id="PS50109">
    <property type="entry name" value="HIS_KIN"/>
    <property type="match status" value="1"/>
</dbReference>
<evidence type="ECO:0000256" key="6">
    <source>
        <dbReference type="SAM" id="Coils"/>
    </source>
</evidence>
<evidence type="ECO:0000256" key="4">
    <source>
        <dbReference type="ARBA" id="ARBA00022679"/>
    </source>
</evidence>
<evidence type="ECO:0000256" key="1">
    <source>
        <dbReference type="ARBA" id="ARBA00000085"/>
    </source>
</evidence>
<name>A0ABD5Y596_9EURY</name>
<dbReference type="Gene3D" id="3.30.450.20">
    <property type="entry name" value="PAS domain"/>
    <property type="match status" value="11"/>
</dbReference>
<feature type="coiled-coil region" evidence="6">
    <location>
        <begin position="913"/>
        <end position="940"/>
    </location>
</feature>
<feature type="domain" description="PAC" evidence="10">
    <location>
        <begin position="756"/>
        <end position="808"/>
    </location>
</feature>
<dbReference type="Gene3D" id="2.10.70.100">
    <property type="match status" value="3"/>
</dbReference>
<proteinExistence type="predicted"/>
<evidence type="ECO:0000259" key="10">
    <source>
        <dbReference type="PROSITE" id="PS50113"/>
    </source>
</evidence>
<keyword evidence="5" id="KW-0418">Kinase</keyword>
<dbReference type="Gene3D" id="1.10.287.130">
    <property type="match status" value="1"/>
</dbReference>
<dbReference type="SUPFAM" id="SSF47384">
    <property type="entry name" value="Homodimeric domain of signal transducing histidine kinase"/>
    <property type="match status" value="1"/>
</dbReference>
<dbReference type="Pfam" id="PF00512">
    <property type="entry name" value="HisKA"/>
    <property type="match status" value="1"/>
</dbReference>
<dbReference type="PROSITE" id="PS50112">
    <property type="entry name" value="PAS"/>
    <property type="match status" value="3"/>
</dbReference>
<evidence type="ECO:0000256" key="5">
    <source>
        <dbReference type="ARBA" id="ARBA00022777"/>
    </source>
</evidence>
<dbReference type="PANTHER" id="PTHR43304">
    <property type="entry name" value="PHYTOCHROME-LIKE PROTEIN CPH1"/>
    <property type="match status" value="1"/>
</dbReference>
<dbReference type="CDD" id="cd00130">
    <property type="entry name" value="PAS"/>
    <property type="match status" value="7"/>
</dbReference>
<evidence type="ECO:0000256" key="3">
    <source>
        <dbReference type="ARBA" id="ARBA00022553"/>
    </source>
</evidence>
<feature type="domain" description="PAS" evidence="9">
    <location>
        <begin position="173"/>
        <end position="218"/>
    </location>
</feature>
<dbReference type="InterPro" id="IPR004358">
    <property type="entry name" value="Sig_transdc_His_kin-like_C"/>
</dbReference>
<dbReference type="InterPro" id="IPR013656">
    <property type="entry name" value="PAS_4"/>
</dbReference>
<dbReference type="CDD" id="cd00082">
    <property type="entry name" value="HisKA"/>
    <property type="match status" value="1"/>
</dbReference>
<feature type="domain" description="PAC" evidence="10">
    <location>
        <begin position="867"/>
        <end position="929"/>
    </location>
</feature>
<keyword evidence="12" id="KW-1185">Reference proteome</keyword>
<feature type="domain" description="PAC" evidence="10">
    <location>
        <begin position="370"/>
        <end position="422"/>
    </location>
</feature>
<keyword evidence="4" id="KW-0808">Transferase</keyword>
<dbReference type="SMART" id="SM00388">
    <property type="entry name" value="HisKA"/>
    <property type="match status" value="1"/>
</dbReference>
<dbReference type="InterPro" id="IPR013767">
    <property type="entry name" value="PAS_fold"/>
</dbReference>
<feature type="domain" description="PAC" evidence="10">
    <location>
        <begin position="1376"/>
        <end position="1428"/>
    </location>
</feature>
<dbReference type="NCBIfam" id="TIGR00229">
    <property type="entry name" value="sensory_box"/>
    <property type="match status" value="10"/>
</dbReference>
<dbReference type="InterPro" id="IPR000014">
    <property type="entry name" value="PAS"/>
</dbReference>
<dbReference type="InterPro" id="IPR035965">
    <property type="entry name" value="PAS-like_dom_sf"/>
</dbReference>
<dbReference type="RefSeq" id="WP_274323579.1">
    <property type="nucleotide sequence ID" value="NZ_CP118158.1"/>
</dbReference>
<dbReference type="EMBL" id="JBHTAS010000001">
    <property type="protein sequence ID" value="MFC7142514.1"/>
    <property type="molecule type" value="Genomic_DNA"/>
</dbReference>
<feature type="region of interest" description="Disordered" evidence="7">
    <location>
        <begin position="137"/>
        <end position="171"/>
    </location>
</feature>
<dbReference type="PROSITE" id="PS50113">
    <property type="entry name" value="PAC"/>
    <property type="match status" value="9"/>
</dbReference>
<dbReference type="Gene3D" id="3.30.565.10">
    <property type="entry name" value="Histidine kinase-like ATPase, C-terminal domain"/>
    <property type="match status" value="1"/>
</dbReference>
<dbReference type="EC" id="2.7.13.3" evidence="2"/>
<feature type="domain" description="PAC" evidence="10">
    <location>
        <begin position="1249"/>
        <end position="1301"/>
    </location>
</feature>
<dbReference type="InterPro" id="IPR003661">
    <property type="entry name" value="HisK_dim/P_dom"/>
</dbReference>
<dbReference type="PRINTS" id="PR00344">
    <property type="entry name" value="BCTRLSENSOR"/>
</dbReference>
<dbReference type="InterPro" id="IPR005467">
    <property type="entry name" value="His_kinase_dom"/>
</dbReference>
<feature type="domain" description="PAS" evidence="9">
    <location>
        <begin position="21"/>
        <end position="90"/>
    </location>
</feature>
<feature type="domain" description="PAC" evidence="10">
    <location>
        <begin position="481"/>
        <end position="543"/>
    </location>
</feature>
<dbReference type="InterPro" id="IPR013655">
    <property type="entry name" value="PAS_fold_3"/>
</dbReference>
<feature type="coiled-coil region" evidence="6">
    <location>
        <begin position="534"/>
        <end position="561"/>
    </location>
</feature>
<reference evidence="11 12" key="1">
    <citation type="journal article" date="2019" name="Int. J. Syst. Evol. Microbiol.">
        <title>The Global Catalogue of Microorganisms (GCM) 10K type strain sequencing project: providing services to taxonomists for standard genome sequencing and annotation.</title>
        <authorList>
            <consortium name="The Broad Institute Genomics Platform"/>
            <consortium name="The Broad Institute Genome Sequencing Center for Infectious Disease"/>
            <person name="Wu L."/>
            <person name="Ma J."/>
        </authorList>
    </citation>
    <scope>NUCLEOTIDE SEQUENCE [LARGE SCALE GENOMIC DNA]</scope>
    <source>
        <strain evidence="11 12">XZYJT29</strain>
    </source>
</reference>
<dbReference type="Pfam" id="PF08448">
    <property type="entry name" value="PAS_4"/>
    <property type="match status" value="5"/>
</dbReference>
<dbReference type="InterPro" id="IPR036097">
    <property type="entry name" value="HisK_dim/P_sf"/>
</dbReference>
<dbReference type="Pfam" id="PF02518">
    <property type="entry name" value="HATPase_c"/>
    <property type="match status" value="1"/>
</dbReference>
<feature type="compositionally biased region" description="Basic and acidic residues" evidence="7">
    <location>
        <begin position="154"/>
        <end position="171"/>
    </location>
</feature>
<accession>A0ABD5Y596</accession>
<dbReference type="Pfam" id="PF08447">
    <property type="entry name" value="PAS_3"/>
    <property type="match status" value="4"/>
</dbReference>
<feature type="domain" description="Histidine kinase" evidence="8">
    <location>
        <begin position="1446"/>
        <end position="1659"/>
    </location>
</feature>
<dbReference type="SMART" id="SM00091">
    <property type="entry name" value="PAS"/>
    <property type="match status" value="11"/>
</dbReference>
<comment type="caution">
    <text evidence="11">The sequence shown here is derived from an EMBL/GenBank/DDBJ whole genome shotgun (WGS) entry which is preliminary data.</text>
</comment>
<evidence type="ECO:0000313" key="11">
    <source>
        <dbReference type="EMBL" id="MFC7142514.1"/>
    </source>
</evidence>
<evidence type="ECO:0000256" key="7">
    <source>
        <dbReference type="SAM" id="MobiDB-lite"/>
    </source>
</evidence>
<dbReference type="SUPFAM" id="SSF55785">
    <property type="entry name" value="PYP-like sensor domain (PAS domain)"/>
    <property type="match status" value="11"/>
</dbReference>
<dbReference type="GeneID" id="78822859"/>
<protein>
    <recommendedName>
        <fullName evidence="2">histidine kinase</fullName>
        <ecNumber evidence="2">2.7.13.3</ecNumber>
    </recommendedName>
</protein>
<dbReference type="InterPro" id="IPR001610">
    <property type="entry name" value="PAC"/>
</dbReference>
<dbReference type="InterPro" id="IPR036890">
    <property type="entry name" value="HATPase_C_sf"/>
</dbReference>
<feature type="domain" description="PAC" evidence="10">
    <location>
        <begin position="1004"/>
        <end position="1056"/>
    </location>
</feature>
<gene>
    <name evidence="11" type="ORF">ACFQMA_22095</name>
</gene>
<feature type="coiled-coil region" evidence="6">
    <location>
        <begin position="1416"/>
        <end position="1446"/>
    </location>
</feature>
<dbReference type="Pfam" id="PF13426">
    <property type="entry name" value="PAS_9"/>
    <property type="match status" value="1"/>
</dbReference>
<comment type="catalytic activity">
    <reaction evidence="1">
        <text>ATP + protein L-histidine = ADP + protein N-phospho-L-histidine.</text>
        <dbReference type="EC" id="2.7.13.3"/>
    </reaction>
</comment>
<feature type="domain" description="PAS" evidence="9">
    <location>
        <begin position="930"/>
        <end position="1003"/>
    </location>
</feature>
<dbReference type="SUPFAM" id="SSF55874">
    <property type="entry name" value="ATPase domain of HSP90 chaperone/DNA topoisomerase II/histidine kinase"/>
    <property type="match status" value="1"/>
</dbReference>
<evidence type="ECO:0000259" key="9">
    <source>
        <dbReference type="PROSITE" id="PS50112"/>
    </source>
</evidence>
<dbReference type="InterPro" id="IPR052162">
    <property type="entry name" value="Sensor_kinase/Photoreceptor"/>
</dbReference>
<keyword evidence="3" id="KW-0597">Phosphoprotein</keyword>
<dbReference type="InterPro" id="IPR003594">
    <property type="entry name" value="HATPase_dom"/>
</dbReference>
<dbReference type="FunFam" id="3.30.565.10:FF:000006">
    <property type="entry name" value="Sensor histidine kinase WalK"/>
    <property type="match status" value="1"/>
</dbReference>
<evidence type="ECO:0000256" key="2">
    <source>
        <dbReference type="ARBA" id="ARBA00012438"/>
    </source>
</evidence>
<dbReference type="SMART" id="SM00387">
    <property type="entry name" value="HATPase_c"/>
    <property type="match status" value="1"/>
</dbReference>
<dbReference type="Proteomes" id="UP001596432">
    <property type="component" value="Unassembled WGS sequence"/>
</dbReference>
<dbReference type="SMART" id="SM00086">
    <property type="entry name" value="PAC"/>
    <property type="match status" value="9"/>
</dbReference>
<feature type="domain" description="PAC" evidence="10">
    <location>
        <begin position="626"/>
        <end position="678"/>
    </location>
</feature>
<dbReference type="InterPro" id="IPR000700">
    <property type="entry name" value="PAS-assoc_C"/>
</dbReference>
<feature type="domain" description="PAC" evidence="10">
    <location>
        <begin position="1115"/>
        <end position="1179"/>
    </location>
</feature>
<evidence type="ECO:0000259" key="8">
    <source>
        <dbReference type="PROSITE" id="PS50109"/>
    </source>
</evidence>
<dbReference type="Pfam" id="PF00989">
    <property type="entry name" value="PAS"/>
    <property type="match status" value="1"/>
</dbReference>
<keyword evidence="6" id="KW-0175">Coiled coil</keyword>
<evidence type="ECO:0000313" key="12">
    <source>
        <dbReference type="Proteomes" id="UP001596432"/>
    </source>
</evidence>
<sequence length="1665" mass="188835">MCRRADASGTAFWGEVDDTEARERYRALVDAIDGGIVRIDGEGRVAAVDDVLVDLTGREREDLLGRPVAALFDGDAPAIEREVDRLAAGEAGRSARADIALRTADGNRVPCEMRVNPIELDGTAGLVGVVRRDVGREAAEGGDAEGESSGGASADERERNHENERSGRGRAIDHEHLITALEAAREGVSLLNEDGEFVYVNDAYAETFGYDPDEMRGERWEALGIEADPEGFREEVLSTIHEDGQWTGTTTCVRSDGSRFRSHHSLVSTGDGKLLCFVQDVTDRTERERELRETERRFEAVFEDPNILVGLLEPDGTVLDINETAMEYIDADLADVRGDPFWETPWWGEGDDVRSDVTEWISRAADGEYVDFQADLTRPNGEQYSIEGYFRPVTNDDGEVVSIIVSDRDVTERKERERQLAESERRYRTLAEYFPNGLVTLFDHDLQYTLAAGQGFDRIPVDPEDAEGEQFSDVWDEDTAAALEPLFQAALDGEERSIEVEYAGRDWLVHGVPITDERGDVFAGMTMAQDVTERKERERALDEMITELRESEERLQLALEAGEMGSWELDLETGGAPVRTEQHDQIFGYEEPLNDWDFETFLDHVHPDDRERVERRFERAFETGEWVFECRIVRADGEQRWISVQGEFHEDDDGDPVRGIGIVQDITEQKEREQYLRDAKSQLEAAAEAGAVGTWEWHIPEDRFVADASLARKFGIDPEEAREGVSLDRLVDSIYEADRERVEREIEAAVQSCGEYESEYRVWNADGDLRWVVARGHVECDEDGTPVNFPGALTDITERKEYQQEVERSERRYRTLVENFPNGSVGMFDEDLRYTVVGGQLLDSLDMSPDDRIGKRISEIHSDELLEEIEPYFHAALDGEMNSFEVEYRGRRLHAHTLPVRNADDEVFAGMLVVQDVTERREAQRELRESEAKFRMLAENLEEIVWMATADGEEFVYINPAFEEVWGLDRRELYDEPTSFLDAVHPDDRERVREAFAALPEREFDEEYRIRRSDGEVRWVHSRGATVRDEDSGMVRVVGIGDDVTERVERERELERSERRYRTVVENFPNGAVGLVDTDLRYVTIGGKPLTERDLTAEDLEGRLVREVLSPELADRVESLYQSALDGEPATLEYSHEDGDRHTRYRTFPVRDDDGEIFGAMGMSQDITEQVERERRLEESERRYRTLAENFPNGAVAVYDEDLRFTLTQGAELGDVLPERDELEGRTVSEVFPRGIVERLEPLLRAAVEEGESDSDTFEFGGRHWRTRATPLRDAGGEIFAGLSFSQDITEQVEREAELERALDLLERTERIADVGGWEIDPQTRDVFWTDHVFDLLEVEGEDEPPLDEALDMYHADDRAIVEEAVDDALASGESFDVEVRLRTGATGEIRWLRLQGVPEVVDGDVVSLRGAAQDVTERKHREQRLEDLIERLEESNERLEQFAYAASHDLQEPLRMVSSYLQLIERRYADDLDEDGREFIEFAVDGADRMRDMIQGLLQYSRVDTRGDPFEPVDLEAVVSDVCDDLQVRIEESGAEITADPLPQVEGDGGQLRQVFQNLFDNAIEYSGDDPPRVRVSAERAGDRWEVSVSDEGIGIDPEDADRVFEVFQSLHSQGDHAGTGIGLALCERIVERHGGDIWLDSVPGEGSTFTFTLPTIGTDSARP</sequence>
<dbReference type="GO" id="GO:0004673">
    <property type="term" value="F:protein histidine kinase activity"/>
    <property type="evidence" value="ECO:0007669"/>
    <property type="project" value="UniProtKB-EC"/>
</dbReference>